<name>A0AAE0X5X7_9PEZI</name>
<evidence type="ECO:0000313" key="2">
    <source>
        <dbReference type="EMBL" id="KAK3685777.1"/>
    </source>
</evidence>
<evidence type="ECO:0000256" key="1">
    <source>
        <dbReference type="SAM" id="Coils"/>
    </source>
</evidence>
<feature type="coiled-coil region" evidence="1">
    <location>
        <begin position="159"/>
        <end position="186"/>
    </location>
</feature>
<comment type="caution">
    <text evidence="2">The sequence shown here is derived from an EMBL/GenBank/DDBJ whole genome shotgun (WGS) entry which is preliminary data.</text>
</comment>
<keyword evidence="1" id="KW-0175">Coiled coil</keyword>
<protein>
    <submittedName>
        <fullName evidence="2">Uncharacterized protein</fullName>
    </submittedName>
</protein>
<dbReference type="AlphaFoldDB" id="A0AAE0X5X7"/>
<proteinExistence type="predicted"/>
<accession>A0AAE0X5X7</accession>
<evidence type="ECO:0000313" key="3">
    <source>
        <dbReference type="Proteomes" id="UP001270362"/>
    </source>
</evidence>
<reference evidence="2" key="2">
    <citation type="submission" date="2023-06" db="EMBL/GenBank/DDBJ databases">
        <authorList>
            <consortium name="Lawrence Berkeley National Laboratory"/>
            <person name="Haridas S."/>
            <person name="Hensen N."/>
            <person name="Bonometti L."/>
            <person name="Westerberg I."/>
            <person name="Brannstrom I.O."/>
            <person name="Guillou S."/>
            <person name="Cros-Aarteil S."/>
            <person name="Calhoun S."/>
            <person name="Kuo A."/>
            <person name="Mondo S."/>
            <person name="Pangilinan J."/>
            <person name="Riley R."/>
            <person name="Labutti K."/>
            <person name="Andreopoulos B."/>
            <person name="Lipzen A."/>
            <person name="Chen C."/>
            <person name="Yanf M."/>
            <person name="Daum C."/>
            <person name="Ng V."/>
            <person name="Clum A."/>
            <person name="Steindorff A."/>
            <person name="Ohm R."/>
            <person name="Martin F."/>
            <person name="Silar P."/>
            <person name="Natvig D."/>
            <person name="Lalanne C."/>
            <person name="Gautier V."/>
            <person name="Ament-Velasquez S.L."/>
            <person name="Kruys A."/>
            <person name="Hutchinson M.I."/>
            <person name="Powell A.J."/>
            <person name="Barry K."/>
            <person name="Miller A.N."/>
            <person name="Grigoriev I.V."/>
            <person name="Debuchy R."/>
            <person name="Gladieux P."/>
            <person name="Thoren M.H."/>
            <person name="Johannesson H."/>
        </authorList>
    </citation>
    <scope>NUCLEOTIDE SEQUENCE</scope>
    <source>
        <strain evidence="2">CBS 314.62</strain>
    </source>
</reference>
<keyword evidence="3" id="KW-1185">Reference proteome</keyword>
<reference evidence="2" key="1">
    <citation type="journal article" date="2023" name="Mol. Phylogenet. Evol.">
        <title>Genome-scale phylogeny and comparative genomics of the fungal order Sordariales.</title>
        <authorList>
            <person name="Hensen N."/>
            <person name="Bonometti L."/>
            <person name="Westerberg I."/>
            <person name="Brannstrom I.O."/>
            <person name="Guillou S."/>
            <person name="Cros-Aarteil S."/>
            <person name="Calhoun S."/>
            <person name="Haridas S."/>
            <person name="Kuo A."/>
            <person name="Mondo S."/>
            <person name="Pangilinan J."/>
            <person name="Riley R."/>
            <person name="LaButti K."/>
            <person name="Andreopoulos B."/>
            <person name="Lipzen A."/>
            <person name="Chen C."/>
            <person name="Yan M."/>
            <person name="Daum C."/>
            <person name="Ng V."/>
            <person name="Clum A."/>
            <person name="Steindorff A."/>
            <person name="Ohm R.A."/>
            <person name="Martin F."/>
            <person name="Silar P."/>
            <person name="Natvig D.O."/>
            <person name="Lalanne C."/>
            <person name="Gautier V."/>
            <person name="Ament-Velasquez S.L."/>
            <person name="Kruys A."/>
            <person name="Hutchinson M.I."/>
            <person name="Powell A.J."/>
            <person name="Barry K."/>
            <person name="Miller A.N."/>
            <person name="Grigoriev I.V."/>
            <person name="Debuchy R."/>
            <person name="Gladieux P."/>
            <person name="Hiltunen Thoren M."/>
            <person name="Johannesson H."/>
        </authorList>
    </citation>
    <scope>NUCLEOTIDE SEQUENCE</scope>
    <source>
        <strain evidence="2">CBS 314.62</strain>
    </source>
</reference>
<dbReference type="EMBL" id="JAULSO010000003">
    <property type="protein sequence ID" value="KAK3685777.1"/>
    <property type="molecule type" value="Genomic_DNA"/>
</dbReference>
<sequence length="209" mass="23687">MDPEVITKKLKGKPDPSIFTASKALTDRVTKQLQQATTDLDRKLQDILKTDDIFLARMRKEVRELSSPISESLVRSEKRNADGTVSRETNTIGEIATSAQTEFNKFEGDIFRLWKEWAEAEAAVAKAYKELFPDKSPAASKSPKGAAKGGRKDILARFEEFIEKEIEDMEEELDELGELVVAVMKEIEKDYRKATLPDQLLFFQSIDEP</sequence>
<dbReference type="Proteomes" id="UP001270362">
    <property type="component" value="Unassembled WGS sequence"/>
</dbReference>
<gene>
    <name evidence="2" type="ORF">B0T22DRAFT_482719</name>
</gene>
<organism evidence="2 3">
    <name type="scientific">Podospora appendiculata</name>
    <dbReference type="NCBI Taxonomy" id="314037"/>
    <lineage>
        <taxon>Eukaryota</taxon>
        <taxon>Fungi</taxon>
        <taxon>Dikarya</taxon>
        <taxon>Ascomycota</taxon>
        <taxon>Pezizomycotina</taxon>
        <taxon>Sordariomycetes</taxon>
        <taxon>Sordariomycetidae</taxon>
        <taxon>Sordariales</taxon>
        <taxon>Podosporaceae</taxon>
        <taxon>Podospora</taxon>
    </lineage>
</organism>